<evidence type="ECO:0000313" key="2">
    <source>
        <dbReference type="Proteomes" id="UP000250266"/>
    </source>
</evidence>
<feature type="non-terminal residue" evidence="1">
    <location>
        <position position="276"/>
    </location>
</feature>
<accession>A0A8E2DYV3</accession>
<keyword evidence="2" id="KW-1185">Reference proteome</keyword>
<sequence length="276" mass="29887">MANQSLFSSLHIAGQLLEVRMDGVDIFLPSSGKRAIGTRGLNGCSCVVIMGSTAIILAQGRGTEVDLTRDLSRESHEHHEEALTAVADLVRQHNGHFPPSTTAWGIFGWSQEEGHLRSVKDQVQTHLKDMGYEMNPAFYEQMDVRAIVPPKGELVGFIRNNVAELWLEKRRLWPMQQQQTTVAQSSSSASPTGQLLSAVPIAVSQASASQLGQHSLQYTAPNTASSSSGTAPAGTRWDGQYYASTQNPAYVWINGEWAPRPSTTSTASTSQYSGTG</sequence>
<name>A0A8E2DYV3_9PEZI</name>
<dbReference type="Proteomes" id="UP000250266">
    <property type="component" value="Unassembled WGS sequence"/>
</dbReference>
<organism evidence="1 2">
    <name type="scientific">Lepidopterella palustris CBS 459.81</name>
    <dbReference type="NCBI Taxonomy" id="1314670"/>
    <lineage>
        <taxon>Eukaryota</taxon>
        <taxon>Fungi</taxon>
        <taxon>Dikarya</taxon>
        <taxon>Ascomycota</taxon>
        <taxon>Pezizomycotina</taxon>
        <taxon>Dothideomycetes</taxon>
        <taxon>Pleosporomycetidae</taxon>
        <taxon>Mytilinidiales</taxon>
        <taxon>Argynnaceae</taxon>
        <taxon>Lepidopterella</taxon>
    </lineage>
</organism>
<dbReference type="OrthoDB" id="3816801at2759"/>
<reference evidence="1 2" key="1">
    <citation type="journal article" date="2016" name="Nat. Commun.">
        <title>Ectomycorrhizal ecology is imprinted in the genome of the dominant symbiotic fungus Cenococcum geophilum.</title>
        <authorList>
            <consortium name="DOE Joint Genome Institute"/>
            <person name="Peter M."/>
            <person name="Kohler A."/>
            <person name="Ohm R.A."/>
            <person name="Kuo A."/>
            <person name="Krutzmann J."/>
            <person name="Morin E."/>
            <person name="Arend M."/>
            <person name="Barry K.W."/>
            <person name="Binder M."/>
            <person name="Choi C."/>
            <person name="Clum A."/>
            <person name="Copeland A."/>
            <person name="Grisel N."/>
            <person name="Haridas S."/>
            <person name="Kipfer T."/>
            <person name="LaButti K."/>
            <person name="Lindquist E."/>
            <person name="Lipzen A."/>
            <person name="Maire R."/>
            <person name="Meier B."/>
            <person name="Mihaltcheva S."/>
            <person name="Molinier V."/>
            <person name="Murat C."/>
            <person name="Poggeler S."/>
            <person name="Quandt C.A."/>
            <person name="Sperisen C."/>
            <person name="Tritt A."/>
            <person name="Tisserant E."/>
            <person name="Crous P.W."/>
            <person name="Henrissat B."/>
            <person name="Nehls U."/>
            <person name="Egli S."/>
            <person name="Spatafora J.W."/>
            <person name="Grigoriev I.V."/>
            <person name="Martin F.M."/>
        </authorList>
    </citation>
    <scope>NUCLEOTIDE SEQUENCE [LARGE SCALE GENOMIC DNA]</scope>
    <source>
        <strain evidence="1 2">CBS 459.81</strain>
    </source>
</reference>
<proteinExistence type="predicted"/>
<protein>
    <submittedName>
        <fullName evidence="1">Uncharacterized protein</fullName>
    </submittedName>
</protein>
<dbReference type="AlphaFoldDB" id="A0A8E2DYV3"/>
<evidence type="ECO:0000313" key="1">
    <source>
        <dbReference type="EMBL" id="OCK74115.1"/>
    </source>
</evidence>
<gene>
    <name evidence="1" type="ORF">K432DRAFT_211566</name>
</gene>
<dbReference type="EMBL" id="KV745555">
    <property type="protein sequence ID" value="OCK74115.1"/>
    <property type="molecule type" value="Genomic_DNA"/>
</dbReference>